<protein>
    <recommendedName>
        <fullName evidence="2">2-amino-4-hydroxy-6-hydroxymethyldihydropteridine diphosphokinase</fullName>
        <ecNumber evidence="2">2.7.6.3</ecNumber>
    </recommendedName>
</protein>
<organism evidence="9">
    <name type="scientific">bioreactor metagenome</name>
    <dbReference type="NCBI Taxonomy" id="1076179"/>
    <lineage>
        <taxon>unclassified sequences</taxon>
        <taxon>metagenomes</taxon>
        <taxon>ecological metagenomes</taxon>
    </lineage>
</organism>
<dbReference type="PANTHER" id="PTHR43071:SF1">
    <property type="entry name" value="2-AMINO-4-HYDROXY-6-HYDROXYMETHYLDIHYDROPTERIDINE PYROPHOSPHOKINASE"/>
    <property type="match status" value="1"/>
</dbReference>
<evidence type="ECO:0000256" key="5">
    <source>
        <dbReference type="ARBA" id="ARBA00022777"/>
    </source>
</evidence>
<dbReference type="InterPro" id="IPR035907">
    <property type="entry name" value="Hppk_sf"/>
</dbReference>
<gene>
    <name evidence="9" type="primary">sulD_9</name>
    <name evidence="9" type="ORF">SDC9_74970</name>
</gene>
<keyword evidence="4" id="KW-0547">Nucleotide-binding</keyword>
<accession>A0A644YQS7</accession>
<evidence type="ECO:0000313" key="9">
    <source>
        <dbReference type="EMBL" id="MPM28444.1"/>
    </source>
</evidence>
<evidence type="ECO:0000256" key="7">
    <source>
        <dbReference type="ARBA" id="ARBA00022909"/>
    </source>
</evidence>
<name>A0A644YQS7_9ZZZZ</name>
<keyword evidence="6" id="KW-0067">ATP-binding</keyword>
<dbReference type="PANTHER" id="PTHR43071">
    <property type="entry name" value="2-AMINO-4-HYDROXY-6-HYDROXYMETHYLDIHYDROPTERIDINE PYROPHOSPHOKINASE"/>
    <property type="match status" value="1"/>
</dbReference>
<evidence type="ECO:0000256" key="6">
    <source>
        <dbReference type="ARBA" id="ARBA00022840"/>
    </source>
</evidence>
<dbReference type="Gene3D" id="3.30.70.560">
    <property type="entry name" value="7,8-Dihydro-6-hydroxymethylpterin-pyrophosphokinase HPPK"/>
    <property type="match status" value="1"/>
</dbReference>
<dbReference type="CDD" id="cd00483">
    <property type="entry name" value="HPPK"/>
    <property type="match status" value="1"/>
</dbReference>
<dbReference type="EMBL" id="VSSQ01005257">
    <property type="protein sequence ID" value="MPM28444.1"/>
    <property type="molecule type" value="Genomic_DNA"/>
</dbReference>
<dbReference type="InterPro" id="IPR000550">
    <property type="entry name" value="Hppk"/>
</dbReference>
<proteinExistence type="predicted"/>
<dbReference type="GO" id="GO:0046656">
    <property type="term" value="P:folic acid biosynthetic process"/>
    <property type="evidence" value="ECO:0007669"/>
    <property type="project" value="UniProtKB-KW"/>
</dbReference>
<dbReference type="EC" id="2.7.6.3" evidence="2"/>
<evidence type="ECO:0000256" key="4">
    <source>
        <dbReference type="ARBA" id="ARBA00022741"/>
    </source>
</evidence>
<keyword evidence="5" id="KW-0418">Kinase</keyword>
<dbReference type="UniPathway" id="UPA00077">
    <property type="reaction ID" value="UER00155"/>
</dbReference>
<dbReference type="AlphaFoldDB" id="A0A644YQS7"/>
<evidence type="ECO:0000256" key="2">
    <source>
        <dbReference type="ARBA" id="ARBA00013253"/>
    </source>
</evidence>
<keyword evidence="3" id="KW-0808">Transferase</keyword>
<dbReference type="SUPFAM" id="SSF55083">
    <property type="entry name" value="6-hydroxymethyl-7,8-dihydropterin pyrophosphokinase, HPPK"/>
    <property type="match status" value="1"/>
</dbReference>
<comment type="pathway">
    <text evidence="1">Cofactor biosynthesis; tetrahydrofolate biosynthesis; 2-amino-4-hydroxy-6-hydroxymethyl-7,8-dihydropteridine diphosphate from 7,8-dihydroneopterin triphosphate: step 4/4.</text>
</comment>
<evidence type="ECO:0000256" key="3">
    <source>
        <dbReference type="ARBA" id="ARBA00022679"/>
    </source>
</evidence>
<reference evidence="9" key="1">
    <citation type="submission" date="2019-08" db="EMBL/GenBank/DDBJ databases">
        <authorList>
            <person name="Kucharzyk K."/>
            <person name="Murdoch R.W."/>
            <person name="Higgins S."/>
            <person name="Loffler F."/>
        </authorList>
    </citation>
    <scope>NUCLEOTIDE SEQUENCE</scope>
</reference>
<evidence type="ECO:0000259" key="8">
    <source>
        <dbReference type="Pfam" id="PF01288"/>
    </source>
</evidence>
<keyword evidence="7" id="KW-0289">Folate biosynthesis</keyword>
<dbReference type="GO" id="GO:0016301">
    <property type="term" value="F:kinase activity"/>
    <property type="evidence" value="ECO:0007669"/>
    <property type="project" value="UniProtKB-KW"/>
</dbReference>
<dbReference type="GO" id="GO:0046654">
    <property type="term" value="P:tetrahydrofolate biosynthetic process"/>
    <property type="evidence" value="ECO:0007669"/>
    <property type="project" value="UniProtKB-UniPathway"/>
</dbReference>
<dbReference type="NCBIfam" id="TIGR01498">
    <property type="entry name" value="folK"/>
    <property type="match status" value="1"/>
</dbReference>
<dbReference type="GO" id="GO:0003848">
    <property type="term" value="F:2-amino-4-hydroxy-6-hydroxymethyldihydropteridine diphosphokinase activity"/>
    <property type="evidence" value="ECO:0007669"/>
    <property type="project" value="UniProtKB-EC"/>
</dbReference>
<dbReference type="Pfam" id="PF01288">
    <property type="entry name" value="HPPK"/>
    <property type="match status" value="1"/>
</dbReference>
<evidence type="ECO:0000256" key="1">
    <source>
        <dbReference type="ARBA" id="ARBA00005051"/>
    </source>
</evidence>
<sequence length="164" mass="18721">MPDNDTHIIFLGMGSNLGDKQKNIERAYRQINKRMGKIISKSAFYVSEPEGFESKNKFVNSVCEVVTAMNAGEVLQETREIEKELGRTKKSQDGGYADRIIDIDILMFDDRIIECSGLIIPHPRFHLRDFVLIPFVEISPHTVHPVFDKTVLQLKNELENSKDA</sequence>
<dbReference type="GO" id="GO:0005524">
    <property type="term" value="F:ATP binding"/>
    <property type="evidence" value="ECO:0007669"/>
    <property type="project" value="UniProtKB-KW"/>
</dbReference>
<comment type="caution">
    <text evidence="9">The sequence shown here is derived from an EMBL/GenBank/DDBJ whole genome shotgun (WGS) entry which is preliminary data.</text>
</comment>
<feature type="domain" description="7,8-dihydro-6-hydroxymethylpterin-pyrophosphokinase" evidence="8">
    <location>
        <begin position="10"/>
        <end position="140"/>
    </location>
</feature>